<keyword evidence="2" id="KW-0812">Transmembrane</keyword>
<dbReference type="AlphaFoldDB" id="K0K9P3"/>
<feature type="repeat" description="TPR" evidence="1">
    <location>
        <begin position="251"/>
        <end position="284"/>
    </location>
</feature>
<sequence length="398" mass="45600">MRLRPVSKQLQFHPQRSISKIVITNPIAIRLHQISRAVSKGFLLFLVSLGVFCGAGYGGFTYYISKYQDISKEWSYLAKYHTRLGVYHQDIQDDYRDANQEVEDFTNALKIVAESEGEIIDSNNANENYGKFKLLPLNKVKEKSKDWQKSYIDVVIRLAIAKAELGDLDNAYKLVMYSTAIPIDIGSLDMRSRSLRLLSKISTLQKDPIEKSENYLIDAVRFNEIHHDDIRFKENGSLILDPNSRLNRETFESLLNLGVLYSKTDNSSKALEIFLNLLQLTEISIQRSQSEDSKSIEEPLMTDSPLLKNYIAEILYKKGLVQNSLQWAQDSYSESSAFARSNIPATIISKQSLQNTILIYERLGNLEKAKELTKILDEIVIPIRNETFWKTLKDILLT</sequence>
<name>K0K9P3_WICCF</name>
<reference evidence="3 4" key="1">
    <citation type="journal article" date="2012" name="Eukaryot. Cell">
        <title>Draft genome sequence of Wickerhamomyces ciferrii NRRL Y-1031 F-60-10.</title>
        <authorList>
            <person name="Schneider J."/>
            <person name="Andrea H."/>
            <person name="Blom J."/>
            <person name="Jaenicke S."/>
            <person name="Ruckert C."/>
            <person name="Schorsch C."/>
            <person name="Szczepanowski R."/>
            <person name="Farwick M."/>
            <person name="Goesmann A."/>
            <person name="Puhler A."/>
            <person name="Schaffer S."/>
            <person name="Tauch A."/>
            <person name="Kohler T."/>
            <person name="Brinkrolf K."/>
        </authorList>
    </citation>
    <scope>NUCLEOTIDE SEQUENCE [LARGE SCALE GENOMIC DNA]</scope>
    <source>
        <strain evidence="4">ATCC 14091 / BCRC 22168 / CBS 111 / JCM 3599 / NBRC 0793 / NRRL Y-1031 F-60-10</strain>
    </source>
</reference>
<dbReference type="InterPro" id="IPR019734">
    <property type="entry name" value="TPR_rpt"/>
</dbReference>
<organism evidence="3 4">
    <name type="scientific">Wickerhamomyces ciferrii (strain ATCC 14091 / BCRC 22168 / CBS 111 / JCM 3599 / NBRC 0793 / NRRL Y-1031 F-60-10)</name>
    <name type="common">Yeast</name>
    <name type="synonym">Pichia ciferrii</name>
    <dbReference type="NCBI Taxonomy" id="1206466"/>
    <lineage>
        <taxon>Eukaryota</taxon>
        <taxon>Fungi</taxon>
        <taxon>Dikarya</taxon>
        <taxon>Ascomycota</taxon>
        <taxon>Saccharomycotina</taxon>
        <taxon>Saccharomycetes</taxon>
        <taxon>Phaffomycetales</taxon>
        <taxon>Wickerhamomycetaceae</taxon>
        <taxon>Wickerhamomyces</taxon>
    </lineage>
</organism>
<dbReference type="InParanoid" id="K0K9P3"/>
<dbReference type="PROSITE" id="PS50005">
    <property type="entry name" value="TPR"/>
    <property type="match status" value="1"/>
</dbReference>
<dbReference type="Gene3D" id="1.25.40.10">
    <property type="entry name" value="Tetratricopeptide repeat domain"/>
    <property type="match status" value="1"/>
</dbReference>
<evidence type="ECO:0000313" key="3">
    <source>
        <dbReference type="EMBL" id="CCH41640.1"/>
    </source>
</evidence>
<gene>
    <name evidence="3" type="ORF">BN7_1181</name>
</gene>
<keyword evidence="2" id="KW-0472">Membrane</keyword>
<protein>
    <recommendedName>
        <fullName evidence="5">TPR repeat-containing protein</fullName>
    </recommendedName>
</protein>
<evidence type="ECO:0000256" key="2">
    <source>
        <dbReference type="SAM" id="Phobius"/>
    </source>
</evidence>
<dbReference type="Proteomes" id="UP000009328">
    <property type="component" value="Unassembled WGS sequence"/>
</dbReference>
<accession>K0K9P3</accession>
<dbReference type="eggNOG" id="ENOG502SCYK">
    <property type="taxonomic scope" value="Eukaryota"/>
</dbReference>
<dbReference type="HOGENOM" id="CLU_692996_0_0_1"/>
<keyword evidence="4" id="KW-1185">Reference proteome</keyword>
<evidence type="ECO:0008006" key="5">
    <source>
        <dbReference type="Google" id="ProtNLM"/>
    </source>
</evidence>
<evidence type="ECO:0000256" key="1">
    <source>
        <dbReference type="PROSITE-ProRule" id="PRU00339"/>
    </source>
</evidence>
<dbReference type="EMBL" id="CAIF01000026">
    <property type="protein sequence ID" value="CCH41640.1"/>
    <property type="molecule type" value="Genomic_DNA"/>
</dbReference>
<keyword evidence="1" id="KW-0802">TPR repeat</keyword>
<dbReference type="SUPFAM" id="SSF48452">
    <property type="entry name" value="TPR-like"/>
    <property type="match status" value="1"/>
</dbReference>
<comment type="caution">
    <text evidence="3">The sequence shown here is derived from an EMBL/GenBank/DDBJ whole genome shotgun (WGS) entry which is preliminary data.</text>
</comment>
<feature type="transmembrane region" description="Helical" evidence="2">
    <location>
        <begin position="42"/>
        <end position="64"/>
    </location>
</feature>
<keyword evidence="2" id="KW-1133">Transmembrane helix</keyword>
<evidence type="ECO:0000313" key="4">
    <source>
        <dbReference type="Proteomes" id="UP000009328"/>
    </source>
</evidence>
<dbReference type="InterPro" id="IPR011990">
    <property type="entry name" value="TPR-like_helical_dom_sf"/>
</dbReference>
<proteinExistence type="predicted"/>